<dbReference type="PANTHER" id="PTHR35893">
    <property type="entry name" value="INNER MEMBRANE PROTEIN-RELATED"/>
    <property type="match status" value="1"/>
</dbReference>
<evidence type="ECO:0000256" key="2">
    <source>
        <dbReference type="SAM" id="Phobius"/>
    </source>
</evidence>
<dbReference type="EMBL" id="RJUK01000001">
    <property type="protein sequence ID" value="ROQ20715.1"/>
    <property type="molecule type" value="Genomic_DNA"/>
</dbReference>
<keyword evidence="2" id="KW-0472">Membrane</keyword>
<feature type="region of interest" description="Disordered" evidence="1">
    <location>
        <begin position="1"/>
        <end position="26"/>
    </location>
</feature>
<dbReference type="InterPro" id="IPR043605">
    <property type="entry name" value="DUF883_C"/>
</dbReference>
<dbReference type="GO" id="GO:0043022">
    <property type="term" value="F:ribosome binding"/>
    <property type="evidence" value="ECO:0007669"/>
    <property type="project" value="InterPro"/>
</dbReference>
<dbReference type="Pfam" id="PF19029">
    <property type="entry name" value="DUF883_C"/>
    <property type="match status" value="1"/>
</dbReference>
<proteinExistence type="predicted"/>
<keyword evidence="2" id="KW-1133">Transmembrane helix</keyword>
<evidence type="ECO:0000259" key="3">
    <source>
        <dbReference type="Pfam" id="PF19029"/>
    </source>
</evidence>
<organism evidence="4 5">
    <name type="scientific">Marinimicrobium koreense</name>
    <dbReference type="NCBI Taxonomy" id="306545"/>
    <lineage>
        <taxon>Bacteria</taxon>
        <taxon>Pseudomonadati</taxon>
        <taxon>Pseudomonadota</taxon>
        <taxon>Gammaproteobacteria</taxon>
        <taxon>Cellvibrionales</taxon>
        <taxon>Cellvibrionaceae</taxon>
        <taxon>Marinimicrobium</taxon>
    </lineage>
</organism>
<keyword evidence="2" id="KW-0812">Transmembrane</keyword>
<keyword evidence="5" id="KW-1185">Reference proteome</keyword>
<feature type="domain" description="DUF883" evidence="3">
    <location>
        <begin position="94"/>
        <end position="121"/>
    </location>
</feature>
<dbReference type="Proteomes" id="UP000273643">
    <property type="component" value="Unassembled WGS sequence"/>
</dbReference>
<reference evidence="4 5" key="1">
    <citation type="submission" date="2018-11" db="EMBL/GenBank/DDBJ databases">
        <title>Genomic Encyclopedia of Type Strains, Phase IV (KMG-IV): sequencing the most valuable type-strain genomes for metagenomic binning, comparative biology and taxonomic classification.</title>
        <authorList>
            <person name="Goeker M."/>
        </authorList>
    </citation>
    <scope>NUCLEOTIDE SEQUENCE [LARGE SCALE GENOMIC DNA]</scope>
    <source>
        <strain evidence="4 5">DSM 16974</strain>
    </source>
</reference>
<accession>A0A3N1NWY2</accession>
<protein>
    <submittedName>
        <fullName evidence="4">ElaB/YqjD/DUF883 family membrane-anchored ribosome-binding protein</fullName>
    </submittedName>
</protein>
<dbReference type="AlphaFoldDB" id="A0A3N1NWY2"/>
<dbReference type="InterPro" id="IPR010279">
    <property type="entry name" value="YqjD/ElaB"/>
</dbReference>
<feature type="transmembrane region" description="Helical" evidence="2">
    <location>
        <begin position="101"/>
        <end position="119"/>
    </location>
</feature>
<gene>
    <name evidence="4" type="ORF">EDC38_1328</name>
</gene>
<evidence type="ECO:0000256" key="1">
    <source>
        <dbReference type="SAM" id="MobiDB-lite"/>
    </source>
</evidence>
<dbReference type="PANTHER" id="PTHR35893:SF3">
    <property type="entry name" value="INNER MEMBRANE PROTEIN"/>
    <property type="match status" value="1"/>
</dbReference>
<comment type="caution">
    <text evidence="4">The sequence shown here is derived from an EMBL/GenBank/DDBJ whole genome shotgun (WGS) entry which is preliminary data.</text>
</comment>
<sequence>MQVRDLIPGQARKKSNPSAMEHLSERSAELTDEFKSFVGDMEAMLKNSASLQGEELARARQALEERVHKAKGVVDEKGNRLAQYTKENLHQAGDYARTHPWTVTGATLALGVAVGLLIFKRK</sequence>
<name>A0A3N1NWY2_9GAMM</name>
<evidence type="ECO:0000313" key="5">
    <source>
        <dbReference type="Proteomes" id="UP000273643"/>
    </source>
</evidence>
<evidence type="ECO:0000313" key="4">
    <source>
        <dbReference type="EMBL" id="ROQ20715.1"/>
    </source>
</evidence>
<dbReference type="RefSeq" id="WP_024460726.1">
    <property type="nucleotide sequence ID" value="NZ_JBHYFO010000004.1"/>
</dbReference>